<dbReference type="Pfam" id="PF13853">
    <property type="entry name" value="7tm_4"/>
    <property type="match status" value="1"/>
</dbReference>
<keyword evidence="5" id="KW-0297">G-protein coupled receptor</keyword>
<dbReference type="GO" id="GO:0004984">
    <property type="term" value="F:olfactory receptor activity"/>
    <property type="evidence" value="ECO:0007669"/>
    <property type="project" value="InterPro"/>
</dbReference>
<feature type="transmembrane region" description="Helical" evidence="9">
    <location>
        <begin position="216"/>
        <end position="242"/>
    </location>
</feature>
<keyword evidence="12" id="KW-1185">Reference proteome</keyword>
<dbReference type="AlphaFoldDB" id="A0A8C0J3C3"/>
<evidence type="ECO:0000256" key="7">
    <source>
        <dbReference type="ARBA" id="ARBA00023170"/>
    </source>
</evidence>
<dbReference type="OMA" id="LCACINA"/>
<dbReference type="PRINTS" id="PR00245">
    <property type="entry name" value="OLFACTORYR"/>
</dbReference>
<evidence type="ECO:0000256" key="6">
    <source>
        <dbReference type="ARBA" id="ARBA00023136"/>
    </source>
</evidence>
<dbReference type="InterPro" id="IPR000725">
    <property type="entry name" value="Olfact_rcpt"/>
</dbReference>
<dbReference type="FunFam" id="1.20.1070.10:FF:000003">
    <property type="entry name" value="Olfactory receptor"/>
    <property type="match status" value="1"/>
</dbReference>
<evidence type="ECO:0000256" key="9">
    <source>
        <dbReference type="SAM" id="Phobius"/>
    </source>
</evidence>
<evidence type="ECO:0000256" key="4">
    <source>
        <dbReference type="ARBA" id="ARBA00022989"/>
    </source>
</evidence>
<feature type="transmembrane region" description="Helical" evidence="9">
    <location>
        <begin position="76"/>
        <end position="94"/>
    </location>
</feature>
<dbReference type="CDD" id="cd15230">
    <property type="entry name" value="7tmA_OR5-like"/>
    <property type="match status" value="1"/>
</dbReference>
<dbReference type="PROSITE" id="PS50262">
    <property type="entry name" value="G_PROTEIN_RECEP_F1_2"/>
    <property type="match status" value="1"/>
</dbReference>
<feature type="transmembrane region" description="Helical" evidence="9">
    <location>
        <begin position="114"/>
        <end position="136"/>
    </location>
</feature>
<evidence type="ECO:0000256" key="1">
    <source>
        <dbReference type="ARBA" id="ARBA00002936"/>
    </source>
</evidence>
<evidence type="ECO:0000256" key="2">
    <source>
        <dbReference type="ARBA" id="ARBA00004141"/>
    </source>
</evidence>
<reference evidence="11" key="2">
    <citation type="submission" date="2025-09" db="UniProtKB">
        <authorList>
            <consortium name="Ensembl"/>
        </authorList>
    </citation>
    <scope>IDENTIFICATION</scope>
</reference>
<keyword evidence="8" id="KW-0807">Transducer</keyword>
<keyword evidence="4 9" id="KW-1133">Transmembrane helix</keyword>
<name>A0A8C0J3C3_CHEAB</name>
<dbReference type="Proteomes" id="UP000694404">
    <property type="component" value="Unplaced"/>
</dbReference>
<evidence type="ECO:0000256" key="8">
    <source>
        <dbReference type="ARBA" id="ARBA00023224"/>
    </source>
</evidence>
<proteinExistence type="predicted"/>
<dbReference type="Gene3D" id="1.20.1070.10">
    <property type="entry name" value="Rhodopsin 7-helix transmembrane proteins"/>
    <property type="match status" value="1"/>
</dbReference>
<dbReference type="GO" id="GO:0004930">
    <property type="term" value="F:G protein-coupled receptor activity"/>
    <property type="evidence" value="ECO:0007669"/>
    <property type="project" value="UniProtKB-KW"/>
</dbReference>
<keyword evidence="3 9" id="KW-0812">Transmembrane</keyword>
<evidence type="ECO:0000256" key="3">
    <source>
        <dbReference type="ARBA" id="ARBA00022692"/>
    </source>
</evidence>
<dbReference type="InterPro" id="IPR000276">
    <property type="entry name" value="GPCR_Rhodpsn"/>
</dbReference>
<dbReference type="PANTHER" id="PTHR48018">
    <property type="entry name" value="OLFACTORY RECEPTOR"/>
    <property type="match status" value="1"/>
</dbReference>
<evidence type="ECO:0000259" key="10">
    <source>
        <dbReference type="PROSITE" id="PS50262"/>
    </source>
</evidence>
<comment type="function">
    <text evidence="1">Odorant receptor.</text>
</comment>
<feature type="transmembrane region" description="Helical" evidence="9">
    <location>
        <begin position="42"/>
        <end position="64"/>
    </location>
</feature>
<dbReference type="GO" id="GO:0016020">
    <property type="term" value="C:membrane"/>
    <property type="evidence" value="ECO:0007669"/>
    <property type="project" value="UniProtKB-SubCell"/>
</dbReference>
<protein>
    <recommendedName>
        <fullName evidence="10">G-protein coupled receptors family 1 profile domain-containing protein</fullName>
    </recommendedName>
</protein>
<keyword evidence="6 9" id="KW-0472">Membrane</keyword>
<sequence length="330" mass="36984">PPFPPPNTHLCTVTGEMAPGNCTTVTGFIFRGITDSPKLQSILFVFFFAIYLWTLVGNVGMIVLIRVDSQLHSSMYFFLSNLSLLDVVYSSVIAPKAMVISLVTSKDISFSGCVVQLFLFSFCANNELCLLAVMAYDRFVAICNPLLYNIIMSKRVCFQLVAGSYLCACINATVHTCTVFSLSFGLSNVLDHFFCDIRPLQEISCSDFRINKLVHFIFAAIETIGTILIILISYTYIIFAILRIRSTAGRQKAFSTCASHLTVVSILYGTVIFTYLRPSSGNSVEWKKMVAVFYTLVIPMMNPLIYNLRNKEVKDALRRTIHQKIIPHCM</sequence>
<feature type="transmembrane region" description="Helical" evidence="9">
    <location>
        <begin position="254"/>
        <end position="276"/>
    </location>
</feature>
<evidence type="ECO:0000256" key="5">
    <source>
        <dbReference type="ARBA" id="ARBA00023040"/>
    </source>
</evidence>
<feature type="domain" description="G-protein coupled receptors family 1 profile" evidence="10">
    <location>
        <begin position="57"/>
        <end position="306"/>
    </location>
</feature>
<keyword evidence="7" id="KW-0675">Receptor</keyword>
<feature type="transmembrane region" description="Helical" evidence="9">
    <location>
        <begin position="288"/>
        <end position="308"/>
    </location>
</feature>
<accession>A0A8C0J3C3</accession>
<organism evidence="11 12">
    <name type="scientific">Chelonoidis abingdonii</name>
    <name type="common">Abingdon island giant tortoise</name>
    <name type="synonym">Testudo abingdonii</name>
    <dbReference type="NCBI Taxonomy" id="106734"/>
    <lineage>
        <taxon>Eukaryota</taxon>
        <taxon>Metazoa</taxon>
        <taxon>Chordata</taxon>
        <taxon>Craniata</taxon>
        <taxon>Vertebrata</taxon>
        <taxon>Euteleostomi</taxon>
        <taxon>Archelosauria</taxon>
        <taxon>Testudinata</taxon>
        <taxon>Testudines</taxon>
        <taxon>Cryptodira</taxon>
        <taxon>Durocryptodira</taxon>
        <taxon>Testudinoidea</taxon>
        <taxon>Testudinidae</taxon>
        <taxon>Chelonoidis</taxon>
    </lineage>
</organism>
<dbReference type="InterPro" id="IPR017452">
    <property type="entry name" value="GPCR_Rhodpsn_7TM"/>
</dbReference>
<reference evidence="11" key="1">
    <citation type="submission" date="2025-08" db="UniProtKB">
        <authorList>
            <consortium name="Ensembl"/>
        </authorList>
    </citation>
    <scope>IDENTIFICATION</scope>
</reference>
<dbReference type="GeneTree" id="ENSGT01140000282541"/>
<dbReference type="Ensembl" id="ENSCABT00000028362.1">
    <property type="protein sequence ID" value="ENSCABP00000025885.1"/>
    <property type="gene ID" value="ENSCABG00000019049.1"/>
</dbReference>
<comment type="subcellular location">
    <subcellularLocation>
        <location evidence="2">Membrane</location>
        <topology evidence="2">Multi-pass membrane protein</topology>
    </subcellularLocation>
</comment>
<feature type="transmembrane region" description="Helical" evidence="9">
    <location>
        <begin position="157"/>
        <end position="184"/>
    </location>
</feature>
<evidence type="ECO:0000313" key="12">
    <source>
        <dbReference type="Proteomes" id="UP000694404"/>
    </source>
</evidence>
<dbReference type="PRINTS" id="PR00237">
    <property type="entry name" value="GPCRRHODOPSN"/>
</dbReference>
<dbReference type="SUPFAM" id="SSF81321">
    <property type="entry name" value="Family A G protein-coupled receptor-like"/>
    <property type="match status" value="1"/>
</dbReference>
<gene>
    <name evidence="11" type="primary">LOC116829236</name>
</gene>
<evidence type="ECO:0000313" key="11">
    <source>
        <dbReference type="Ensembl" id="ENSCABP00000025885.1"/>
    </source>
</evidence>